<name>A0A1I6QZP9_9ACTN</name>
<protein>
    <submittedName>
        <fullName evidence="1">Uncharacterized protein</fullName>
    </submittedName>
</protein>
<proteinExistence type="predicted"/>
<dbReference type="RefSeq" id="WP_093842482.1">
    <property type="nucleotide sequence ID" value="NZ_FPAB01000002.1"/>
</dbReference>
<dbReference type="EMBL" id="FPAB01000002">
    <property type="protein sequence ID" value="SFS57961.1"/>
    <property type="molecule type" value="Genomic_DNA"/>
</dbReference>
<dbReference type="AlphaFoldDB" id="A0A1I6QZP9"/>
<evidence type="ECO:0000313" key="2">
    <source>
        <dbReference type="Proteomes" id="UP000198873"/>
    </source>
</evidence>
<organism evidence="1 2">
    <name type="scientific">Streptomyces harbinensis</name>
    <dbReference type="NCBI Taxonomy" id="1176198"/>
    <lineage>
        <taxon>Bacteria</taxon>
        <taxon>Bacillati</taxon>
        <taxon>Actinomycetota</taxon>
        <taxon>Actinomycetes</taxon>
        <taxon>Kitasatosporales</taxon>
        <taxon>Streptomycetaceae</taxon>
        <taxon>Streptomyces</taxon>
    </lineage>
</organism>
<dbReference type="STRING" id="1176198.SAMN05444716_102563"/>
<sequence length="169" mass="18839">MTHCKNPKCHLEVTPNQSGRPKEYCNKRCRDAAYRMRNALDTPETGPEDGYTAAVAADITGHARLIEAQAARPGPDAARELLRLLPAAQLSMGDLEAAVVRRARLEGVPTTEIARALGMSPQRLRKRWPRGAMERRMLRRERRRPFTTTLSQNLRGEDRAATTPADVLG</sequence>
<keyword evidence="2" id="KW-1185">Reference proteome</keyword>
<reference evidence="2" key="1">
    <citation type="submission" date="2016-10" db="EMBL/GenBank/DDBJ databases">
        <authorList>
            <person name="Varghese N."/>
            <person name="Submissions S."/>
        </authorList>
    </citation>
    <scope>NUCLEOTIDE SEQUENCE [LARGE SCALE GENOMIC DNA]</scope>
    <source>
        <strain evidence="2">CGMCC 4.7047</strain>
    </source>
</reference>
<accession>A0A1I6QZP9</accession>
<dbReference type="Proteomes" id="UP000198873">
    <property type="component" value="Unassembled WGS sequence"/>
</dbReference>
<gene>
    <name evidence="1" type="ORF">SAMN05444716_102563</name>
</gene>
<evidence type="ECO:0000313" key="1">
    <source>
        <dbReference type="EMBL" id="SFS57961.1"/>
    </source>
</evidence>